<comment type="subcellular location">
    <subcellularLocation>
        <location evidence="1">Cell projection</location>
        <location evidence="1">Cilium membrane</location>
        <topology evidence="1">Multi-pass membrane protein</topology>
    </subcellularLocation>
</comment>
<dbReference type="InterPro" id="IPR019306">
    <property type="entry name" value="TMEM231"/>
</dbReference>
<accession>A0A4E0R626</accession>
<evidence type="ECO:0000256" key="4">
    <source>
        <dbReference type="ARBA" id="ARBA00022475"/>
    </source>
</evidence>
<evidence type="ECO:0000256" key="3">
    <source>
        <dbReference type="ARBA" id="ARBA00015087"/>
    </source>
</evidence>
<dbReference type="GO" id="GO:0060170">
    <property type="term" value="C:ciliary membrane"/>
    <property type="evidence" value="ECO:0007669"/>
    <property type="project" value="UniProtKB-SubCell"/>
</dbReference>
<keyword evidence="8 12" id="KW-0472">Membrane</keyword>
<keyword evidence="5 12" id="KW-0812">Transmembrane</keyword>
<dbReference type="AlphaFoldDB" id="A0A4E0R626"/>
<evidence type="ECO:0000256" key="11">
    <source>
        <dbReference type="ARBA" id="ARBA00024803"/>
    </source>
</evidence>
<name>A0A4E0R626_FASHE</name>
<reference evidence="13" key="1">
    <citation type="submission" date="2019-03" db="EMBL/GenBank/DDBJ databases">
        <title>Improved annotation for the trematode Fasciola hepatica.</title>
        <authorList>
            <person name="Choi Y.-J."/>
            <person name="Martin J."/>
            <person name="Mitreva M."/>
        </authorList>
    </citation>
    <scope>NUCLEOTIDE SEQUENCE [LARGE SCALE GENOMIC DNA]</scope>
</reference>
<dbReference type="GO" id="GO:0032880">
    <property type="term" value="P:regulation of protein localization"/>
    <property type="evidence" value="ECO:0007669"/>
    <property type="project" value="TreeGrafter"/>
</dbReference>
<evidence type="ECO:0000256" key="1">
    <source>
        <dbReference type="ARBA" id="ARBA00004272"/>
    </source>
</evidence>
<evidence type="ECO:0000313" key="14">
    <source>
        <dbReference type="Proteomes" id="UP000230066"/>
    </source>
</evidence>
<comment type="caution">
    <text evidence="13">The sequence shown here is derived from an EMBL/GenBank/DDBJ whole genome shotgun (WGS) entry which is preliminary data.</text>
</comment>
<proteinExistence type="inferred from homology"/>
<keyword evidence="4" id="KW-1003">Cell membrane</keyword>
<keyword evidence="10" id="KW-0966">Cell projection</keyword>
<dbReference type="Pfam" id="PF10149">
    <property type="entry name" value="TM231"/>
    <property type="match status" value="1"/>
</dbReference>
<dbReference type="PANTHER" id="PTHR14605:SF1">
    <property type="entry name" value="TRANSMEMBRANE PROTEIN 231"/>
    <property type="match status" value="1"/>
</dbReference>
<dbReference type="PANTHER" id="PTHR14605">
    <property type="entry name" value="CHST5 PROTEIN"/>
    <property type="match status" value="1"/>
</dbReference>
<dbReference type="GO" id="GO:0035869">
    <property type="term" value="C:ciliary transition zone"/>
    <property type="evidence" value="ECO:0007669"/>
    <property type="project" value="TreeGrafter"/>
</dbReference>
<keyword evidence="6 12" id="KW-1133">Transmembrane helix</keyword>
<evidence type="ECO:0000256" key="8">
    <source>
        <dbReference type="ARBA" id="ARBA00023136"/>
    </source>
</evidence>
<protein>
    <recommendedName>
        <fullName evidence="3">Transmembrane protein 231</fullName>
    </recommendedName>
</protein>
<evidence type="ECO:0000256" key="10">
    <source>
        <dbReference type="ARBA" id="ARBA00023273"/>
    </source>
</evidence>
<evidence type="ECO:0000256" key="2">
    <source>
        <dbReference type="ARBA" id="ARBA00009082"/>
    </source>
</evidence>
<evidence type="ECO:0000256" key="9">
    <source>
        <dbReference type="ARBA" id="ARBA00023180"/>
    </source>
</evidence>
<keyword evidence="9" id="KW-0325">Glycoprotein</keyword>
<organism evidence="13 14">
    <name type="scientific">Fasciola hepatica</name>
    <name type="common">Liver fluke</name>
    <dbReference type="NCBI Taxonomy" id="6192"/>
    <lineage>
        <taxon>Eukaryota</taxon>
        <taxon>Metazoa</taxon>
        <taxon>Spiralia</taxon>
        <taxon>Lophotrochozoa</taxon>
        <taxon>Platyhelminthes</taxon>
        <taxon>Trematoda</taxon>
        <taxon>Digenea</taxon>
        <taxon>Plagiorchiida</taxon>
        <taxon>Echinostomata</taxon>
        <taxon>Echinostomatoidea</taxon>
        <taxon>Fasciolidae</taxon>
        <taxon>Fasciola</taxon>
    </lineage>
</organism>
<keyword evidence="14" id="KW-1185">Reference proteome</keyword>
<comment type="function">
    <text evidence="11">Transmembrane component of the tectonic-like complex, a complex localized at the transition zone of primary cilia and acting as a barrier that prevents diffusion of transmembrane proteins between the cilia and plasma membranes. Required for ciliogenesis and sonic hedgehog/SHH signaling.</text>
</comment>
<sequence>MVEIFHHHECKLFRSAVLSKSTCFYILTCIALFFVPLIPAFYGFTLRPLQLTRWAAFSSCDVITHESVAFIFVKNKISNRSSVLAWFGRSPNGKGLFDAALLNSDKQVTGSVEITKKEKTHVLPMKHAGRKTLQALDVLLRVNIERNYEILGNQWILPIRCVLDVNGRDPMKIIGLLFEKFSSTAGQKCLGVFGRAVVTQREALPFKYDRYFEHVNSRPIMKGFQQIHPTHALLENIFKSISKRNLTLSMEGTKTAASFGDRREGLYHIHLRIDTPKQQLIYEAPLVYRLKWNFISYLSLWIIIAWPISRLRQYVFENNLLNDCTISIPTPPK</sequence>
<dbReference type="EMBL" id="JXXN02002937">
    <property type="protein sequence ID" value="THD22186.1"/>
    <property type="molecule type" value="Genomic_DNA"/>
</dbReference>
<dbReference type="GO" id="GO:0060271">
    <property type="term" value="P:cilium assembly"/>
    <property type="evidence" value="ECO:0007669"/>
    <property type="project" value="TreeGrafter"/>
</dbReference>
<keyword evidence="7" id="KW-0969">Cilium</keyword>
<evidence type="ECO:0000313" key="13">
    <source>
        <dbReference type="EMBL" id="THD22186.1"/>
    </source>
</evidence>
<comment type="similarity">
    <text evidence="2">Belongs to the TMEM231 family.</text>
</comment>
<evidence type="ECO:0000256" key="12">
    <source>
        <dbReference type="SAM" id="Phobius"/>
    </source>
</evidence>
<evidence type="ECO:0000256" key="5">
    <source>
        <dbReference type="ARBA" id="ARBA00022692"/>
    </source>
</evidence>
<dbReference type="Proteomes" id="UP000230066">
    <property type="component" value="Unassembled WGS sequence"/>
</dbReference>
<feature type="transmembrane region" description="Helical" evidence="12">
    <location>
        <begin position="23"/>
        <end position="42"/>
    </location>
</feature>
<evidence type="ECO:0000256" key="6">
    <source>
        <dbReference type="ARBA" id="ARBA00022989"/>
    </source>
</evidence>
<gene>
    <name evidence="13" type="ORF">D915_007114</name>
</gene>
<evidence type="ECO:0000256" key="7">
    <source>
        <dbReference type="ARBA" id="ARBA00023069"/>
    </source>
</evidence>